<dbReference type="InterPro" id="IPR050266">
    <property type="entry name" value="AB_hydrolase_sf"/>
</dbReference>
<feature type="region of interest" description="Disordered" evidence="1">
    <location>
        <begin position="136"/>
        <end position="174"/>
    </location>
</feature>
<dbReference type="Pfam" id="PF12697">
    <property type="entry name" value="Abhydrolase_6"/>
    <property type="match status" value="1"/>
</dbReference>
<proteinExistence type="predicted"/>
<dbReference type="EMBL" id="FOZK01000002">
    <property type="protein sequence ID" value="SFR96823.1"/>
    <property type="molecule type" value="Genomic_DNA"/>
</dbReference>
<evidence type="ECO:0000313" key="4">
    <source>
        <dbReference type="Proteomes" id="UP000199062"/>
    </source>
</evidence>
<gene>
    <name evidence="3" type="ORF">SAMN05216559_1716</name>
</gene>
<feature type="domain" description="AB hydrolase-1" evidence="2">
    <location>
        <begin position="36"/>
        <end position="287"/>
    </location>
</feature>
<dbReference type="InterPro" id="IPR000073">
    <property type="entry name" value="AB_hydrolase_1"/>
</dbReference>
<dbReference type="Gene3D" id="3.40.50.1820">
    <property type="entry name" value="alpha/beta hydrolase"/>
    <property type="match status" value="1"/>
</dbReference>
<dbReference type="OrthoDB" id="7531at2157"/>
<protein>
    <submittedName>
        <fullName evidence="3">Pimeloyl-ACP methyl ester carboxylesterase</fullName>
    </submittedName>
</protein>
<dbReference type="RefSeq" id="WP_089815900.1">
    <property type="nucleotide sequence ID" value="NZ_FOZK01000002.1"/>
</dbReference>
<dbReference type="AlphaFoldDB" id="A0A1I6L012"/>
<evidence type="ECO:0000313" key="3">
    <source>
        <dbReference type="EMBL" id="SFR96823.1"/>
    </source>
</evidence>
<evidence type="ECO:0000256" key="1">
    <source>
        <dbReference type="SAM" id="MobiDB-lite"/>
    </source>
</evidence>
<dbReference type="STRING" id="767519.SAMN05216559_1716"/>
<dbReference type="GO" id="GO:0016020">
    <property type="term" value="C:membrane"/>
    <property type="evidence" value="ECO:0007669"/>
    <property type="project" value="TreeGrafter"/>
</dbReference>
<feature type="compositionally biased region" description="Acidic residues" evidence="1">
    <location>
        <begin position="146"/>
        <end position="174"/>
    </location>
</feature>
<reference evidence="3 4" key="1">
    <citation type="submission" date="2016-10" db="EMBL/GenBank/DDBJ databases">
        <authorList>
            <person name="de Groot N.N."/>
        </authorList>
    </citation>
    <scope>NUCLEOTIDE SEQUENCE [LARGE SCALE GENOMIC DNA]</scope>
    <source>
        <strain evidence="3 4">CGMCC 1.10457</strain>
    </source>
</reference>
<dbReference type="Proteomes" id="UP000199062">
    <property type="component" value="Unassembled WGS sequence"/>
</dbReference>
<organism evidence="3 4">
    <name type="scientific">Halomicrobium zhouii</name>
    <dbReference type="NCBI Taxonomy" id="767519"/>
    <lineage>
        <taxon>Archaea</taxon>
        <taxon>Methanobacteriati</taxon>
        <taxon>Methanobacteriota</taxon>
        <taxon>Stenosarchaea group</taxon>
        <taxon>Halobacteria</taxon>
        <taxon>Halobacteriales</taxon>
        <taxon>Haloarculaceae</taxon>
        <taxon>Halomicrobium</taxon>
    </lineage>
</organism>
<accession>A0A1I6L012</accession>
<evidence type="ECO:0000259" key="2">
    <source>
        <dbReference type="Pfam" id="PF12697"/>
    </source>
</evidence>
<dbReference type="PANTHER" id="PTHR43798">
    <property type="entry name" value="MONOACYLGLYCEROL LIPASE"/>
    <property type="match status" value="1"/>
</dbReference>
<dbReference type="InterPro" id="IPR029058">
    <property type="entry name" value="AB_hydrolase_fold"/>
</dbReference>
<dbReference type="PANTHER" id="PTHR43798:SF33">
    <property type="entry name" value="HYDROLASE, PUTATIVE (AFU_ORTHOLOGUE AFUA_2G14860)-RELATED"/>
    <property type="match status" value="1"/>
</dbReference>
<sequence>MSDRTQVPDQWERGFVEANGIELHYCRSGGSRPTFVVSHGFTDDGYCRLDLARELGDEFDVVLYDARGHGRSDAPDEDYGAPERATDLLGLLDALSIDDPILFGHSMGADTVAAAAARRPDRPRAVVLEDPVWPVEGVNDVIEAGPGDDGEDGPGDDGEDGPGDDGEGGPGDDIEAQVEEWQDTSVEELLEADTMFRDLAERGQPDLARRVAEARGRLRPEIARVFQADLVDPTERYGDVAAPTLIVKADADEPEREREREIAAYLQDGQIVHVDDAGHCVFWDERERATEELRAFLATV</sequence>
<keyword evidence="4" id="KW-1185">Reference proteome</keyword>
<name>A0A1I6L012_9EURY</name>
<dbReference type="SUPFAM" id="SSF53474">
    <property type="entry name" value="alpha/beta-Hydrolases"/>
    <property type="match status" value="1"/>
</dbReference>